<feature type="transmembrane region" description="Helical" evidence="1">
    <location>
        <begin position="120"/>
        <end position="139"/>
    </location>
</feature>
<keyword evidence="1" id="KW-0472">Membrane</keyword>
<feature type="transmembrane region" description="Helical" evidence="1">
    <location>
        <begin position="31"/>
        <end position="52"/>
    </location>
</feature>
<keyword evidence="1" id="KW-1133">Transmembrane helix</keyword>
<evidence type="ECO:0000313" key="3">
    <source>
        <dbReference type="Proteomes" id="UP000234857"/>
    </source>
</evidence>
<keyword evidence="1" id="KW-0812">Transmembrane</keyword>
<accession>A0A2N5ZLJ3</accession>
<dbReference type="Pfam" id="PF04657">
    <property type="entry name" value="DMT_YdcZ"/>
    <property type="match status" value="1"/>
</dbReference>
<dbReference type="InterPro" id="IPR006750">
    <property type="entry name" value="YdcZ"/>
</dbReference>
<evidence type="ECO:0000256" key="1">
    <source>
        <dbReference type="SAM" id="Phobius"/>
    </source>
</evidence>
<sequence length="141" mass="15757">MKNLIFPVIAGVLIAIQSIFNQKLSLKSGIWLTVTMVHLTGLIASLIAYAYFRNYNVSSLLSANKVFWLGGVLGVFIIGSVIQGITNLGPAYTFIVMIFCQVLAMFFIEKFGLFGFEKSPLRYTQILGIILMFIGVFLYRK</sequence>
<dbReference type="PANTHER" id="PTHR34821">
    <property type="entry name" value="INNER MEMBRANE PROTEIN YDCZ"/>
    <property type="match status" value="1"/>
</dbReference>
<dbReference type="GO" id="GO:0005886">
    <property type="term" value="C:plasma membrane"/>
    <property type="evidence" value="ECO:0007669"/>
    <property type="project" value="TreeGrafter"/>
</dbReference>
<dbReference type="AlphaFoldDB" id="A0A2N5ZLJ3"/>
<feature type="transmembrane region" description="Helical" evidence="1">
    <location>
        <begin position="64"/>
        <end position="85"/>
    </location>
</feature>
<comment type="caution">
    <text evidence="2">The sequence shown here is derived from an EMBL/GenBank/DDBJ whole genome shotgun (WGS) entry which is preliminary data.</text>
</comment>
<organism evidence="2 3">
    <name type="scientific">Muiribacterium halophilum</name>
    <dbReference type="NCBI Taxonomy" id="2053465"/>
    <lineage>
        <taxon>Bacteria</taxon>
        <taxon>Candidatus Muiribacteriota</taxon>
        <taxon>Candidatus Muiribacteriia</taxon>
        <taxon>Candidatus Muiribacteriales</taxon>
        <taxon>Candidatus Muiribacteriaceae</taxon>
        <taxon>Candidatus Muiribacterium</taxon>
    </lineage>
</organism>
<dbReference type="EMBL" id="PKTG01000027">
    <property type="protein sequence ID" value="PLX19491.1"/>
    <property type="molecule type" value="Genomic_DNA"/>
</dbReference>
<name>A0A2N5ZLJ3_MUIH1</name>
<evidence type="ECO:0000313" key="2">
    <source>
        <dbReference type="EMBL" id="PLX19491.1"/>
    </source>
</evidence>
<reference evidence="2 3" key="1">
    <citation type="submission" date="2017-11" db="EMBL/GenBank/DDBJ databases">
        <title>Genome-resolved metagenomics identifies genetic mobility, metabolic interactions, and unexpected diversity in perchlorate-reducing communities.</title>
        <authorList>
            <person name="Barnum T.P."/>
            <person name="Figueroa I.A."/>
            <person name="Carlstrom C.I."/>
            <person name="Lucas L.N."/>
            <person name="Engelbrektson A.L."/>
            <person name="Coates J.D."/>
        </authorList>
    </citation>
    <scope>NUCLEOTIDE SEQUENCE [LARGE SCALE GENOMIC DNA]</scope>
    <source>
        <strain evidence="2">BM706</strain>
    </source>
</reference>
<proteinExistence type="predicted"/>
<dbReference type="PANTHER" id="PTHR34821:SF3">
    <property type="entry name" value="MEMBRANE PROTEIN"/>
    <property type="match status" value="1"/>
</dbReference>
<protein>
    <recommendedName>
        <fullName evidence="4">EamA-like transporter family protein</fullName>
    </recommendedName>
</protein>
<dbReference type="Proteomes" id="UP000234857">
    <property type="component" value="Unassembled WGS sequence"/>
</dbReference>
<gene>
    <name evidence="2" type="ORF">C0601_01690</name>
</gene>
<evidence type="ECO:0008006" key="4">
    <source>
        <dbReference type="Google" id="ProtNLM"/>
    </source>
</evidence>
<feature type="transmembrane region" description="Helical" evidence="1">
    <location>
        <begin position="91"/>
        <end position="108"/>
    </location>
</feature>